<accession>A0AAX4PAT2</accession>
<gene>
    <name evidence="8" type="ORF">HKI87_06g44560</name>
</gene>
<name>A0AAX4PAT2_9CHLO</name>
<dbReference type="PANTHER" id="PTHR21394">
    <property type="entry name" value="MAU2 CHROMATID COHESION FACTOR HOMOLOG"/>
    <property type="match status" value="1"/>
</dbReference>
<dbReference type="GO" id="GO:0051301">
    <property type="term" value="P:cell division"/>
    <property type="evidence" value="ECO:0007669"/>
    <property type="project" value="UniProtKB-KW"/>
</dbReference>
<evidence type="ECO:0000313" key="9">
    <source>
        <dbReference type="Proteomes" id="UP001472866"/>
    </source>
</evidence>
<reference evidence="8 9" key="1">
    <citation type="submission" date="2024-03" db="EMBL/GenBank/DDBJ databases">
        <title>Complete genome sequence of the green alga Chloropicon roscoffensis RCC1871.</title>
        <authorList>
            <person name="Lemieux C."/>
            <person name="Pombert J.-F."/>
            <person name="Otis C."/>
            <person name="Turmel M."/>
        </authorList>
    </citation>
    <scope>NUCLEOTIDE SEQUENCE [LARGE SCALE GENOMIC DNA]</scope>
    <source>
        <strain evidence="8 9">RCC1871</strain>
    </source>
</reference>
<keyword evidence="4" id="KW-0498">Mitosis</keyword>
<evidence type="ECO:0000256" key="7">
    <source>
        <dbReference type="ARBA" id="ARBA00023306"/>
    </source>
</evidence>
<comment type="similarity">
    <text evidence="2">Belongs to the SCC4/mau-2 family.</text>
</comment>
<evidence type="ECO:0000256" key="3">
    <source>
        <dbReference type="ARBA" id="ARBA00022618"/>
    </source>
</evidence>
<sequence length="588" mass="64669">MRSGAADWVCLSQEEGPEKPEEVVALFHLSRDFALKLLPLQAVKCLEAVVQKQPPYLPHVEAEARANLAVLLLRHTRNAREAKAHLERALRQAEQLPVSLAFVCKVISLLSTCLGKLGSGVQQRQVLAKGLDLVLRDRLEYEGATEEEKVRWYLVFQAHLAGVLVRDGEREVALEMALEARAEVENKATTLAQLQANLTVLQLMLAAGCHDERAADQVSRCEAAIGLCDATEVLESAAYFHLLRSLLELRVGRQDGLRSALSEAARAITGLMERGATARLLPPDFLEILYDLLASQYHRLGGDYAEEKSRIQQAHALIRKQSAMMGSDPRSAEFEPYYQLLTFLVVESEVVSLLTRGMIREAMKCVLRLASLVDGSPDHLGPLEPSVHLLLGSLSTICGNFESAERILNVAMATASDDRSRDLSKLQLCLLELERGGQPAGDAADRVEEVRSTFAERDSAYPAALLCDVTLSERRGDTASAKRKVQEVIKTANEKGDRQVLALGLMEYARILMREGDTTLSKQVVDSAKGMATHVKHLPTLISALRVSDQGGILPAVLDKWDAMVGERGEVQRWVEALPIARDRLATS</sequence>
<evidence type="ECO:0000256" key="1">
    <source>
        <dbReference type="ARBA" id="ARBA00004123"/>
    </source>
</evidence>
<dbReference type="Proteomes" id="UP001472866">
    <property type="component" value="Chromosome 06"/>
</dbReference>
<keyword evidence="5" id="KW-0159">Chromosome partition</keyword>
<evidence type="ECO:0000256" key="4">
    <source>
        <dbReference type="ARBA" id="ARBA00022776"/>
    </source>
</evidence>
<evidence type="ECO:0000256" key="5">
    <source>
        <dbReference type="ARBA" id="ARBA00022829"/>
    </source>
</evidence>
<dbReference type="EMBL" id="CP151506">
    <property type="protein sequence ID" value="WZN62911.1"/>
    <property type="molecule type" value="Genomic_DNA"/>
</dbReference>
<dbReference type="GO" id="GO:0007064">
    <property type="term" value="P:mitotic sister chromatid cohesion"/>
    <property type="evidence" value="ECO:0007669"/>
    <property type="project" value="InterPro"/>
</dbReference>
<keyword evidence="6" id="KW-0539">Nucleus</keyword>
<dbReference type="GO" id="GO:0005634">
    <property type="term" value="C:nucleus"/>
    <property type="evidence" value="ECO:0007669"/>
    <property type="project" value="UniProtKB-SubCell"/>
</dbReference>
<dbReference type="AlphaFoldDB" id="A0AAX4PAT2"/>
<proteinExistence type="inferred from homology"/>
<dbReference type="InterPro" id="IPR011990">
    <property type="entry name" value="TPR-like_helical_dom_sf"/>
</dbReference>
<keyword evidence="7" id="KW-0131">Cell cycle</keyword>
<evidence type="ECO:0000313" key="8">
    <source>
        <dbReference type="EMBL" id="WZN62911.1"/>
    </source>
</evidence>
<comment type="subcellular location">
    <subcellularLocation>
        <location evidence="1">Nucleus</location>
    </subcellularLocation>
</comment>
<protein>
    <submittedName>
        <fullName evidence="8">Uncharacterized protein</fullName>
    </submittedName>
</protein>
<evidence type="ECO:0000256" key="6">
    <source>
        <dbReference type="ARBA" id="ARBA00023242"/>
    </source>
</evidence>
<dbReference type="GO" id="GO:0007059">
    <property type="term" value="P:chromosome segregation"/>
    <property type="evidence" value="ECO:0007669"/>
    <property type="project" value="UniProtKB-KW"/>
</dbReference>
<evidence type="ECO:0000256" key="2">
    <source>
        <dbReference type="ARBA" id="ARBA00008585"/>
    </source>
</evidence>
<keyword evidence="9" id="KW-1185">Reference proteome</keyword>
<keyword evidence="3" id="KW-0132">Cell division</keyword>
<organism evidence="8 9">
    <name type="scientific">Chloropicon roscoffensis</name>
    <dbReference type="NCBI Taxonomy" id="1461544"/>
    <lineage>
        <taxon>Eukaryota</taxon>
        <taxon>Viridiplantae</taxon>
        <taxon>Chlorophyta</taxon>
        <taxon>Chloropicophyceae</taxon>
        <taxon>Chloropicales</taxon>
        <taxon>Chloropicaceae</taxon>
        <taxon>Chloropicon</taxon>
    </lineage>
</organism>
<dbReference type="SUPFAM" id="SSF48452">
    <property type="entry name" value="TPR-like"/>
    <property type="match status" value="1"/>
</dbReference>
<dbReference type="Pfam" id="PF10345">
    <property type="entry name" value="Cohesin_load"/>
    <property type="match status" value="1"/>
</dbReference>
<dbReference type="InterPro" id="IPR019440">
    <property type="entry name" value="MAU2"/>
</dbReference>